<feature type="chain" id="PRO_5043029528" description="Glycoside hydrolase 131 catalytic N-terminal domain-containing protein" evidence="1">
    <location>
        <begin position="17"/>
        <end position="331"/>
    </location>
</feature>
<feature type="domain" description="Glycoside hydrolase 131 catalytic N-terminal" evidence="2">
    <location>
        <begin position="32"/>
        <end position="321"/>
    </location>
</feature>
<organism evidence="3 4">
    <name type="scientific">Orbilia javanica</name>
    <dbReference type="NCBI Taxonomy" id="47235"/>
    <lineage>
        <taxon>Eukaryota</taxon>
        <taxon>Fungi</taxon>
        <taxon>Dikarya</taxon>
        <taxon>Ascomycota</taxon>
        <taxon>Pezizomycotina</taxon>
        <taxon>Orbiliomycetes</taxon>
        <taxon>Orbiliales</taxon>
        <taxon>Orbiliaceae</taxon>
        <taxon>Orbilia</taxon>
    </lineage>
</organism>
<evidence type="ECO:0000256" key="1">
    <source>
        <dbReference type="SAM" id="SignalP"/>
    </source>
</evidence>
<reference evidence="3 4" key="1">
    <citation type="submission" date="2019-10" db="EMBL/GenBank/DDBJ databases">
        <authorList>
            <person name="Palmer J.M."/>
        </authorList>
    </citation>
    <scope>NUCLEOTIDE SEQUENCE [LARGE SCALE GENOMIC DNA]</scope>
    <source>
        <strain evidence="3 4">TWF718</strain>
    </source>
</reference>
<evidence type="ECO:0000313" key="3">
    <source>
        <dbReference type="EMBL" id="KAK6331958.1"/>
    </source>
</evidence>
<dbReference type="Proteomes" id="UP001313282">
    <property type="component" value="Unassembled WGS sequence"/>
</dbReference>
<name>A0AAN8MMI9_9PEZI</name>
<dbReference type="Gene3D" id="2.60.120.1160">
    <property type="match status" value="1"/>
</dbReference>
<dbReference type="InterPro" id="IPR041524">
    <property type="entry name" value="GH131_N"/>
</dbReference>
<protein>
    <recommendedName>
        <fullName evidence="2">Glycoside hydrolase 131 catalytic N-terminal domain-containing protein</fullName>
    </recommendedName>
</protein>
<evidence type="ECO:0000313" key="4">
    <source>
        <dbReference type="Proteomes" id="UP001313282"/>
    </source>
</evidence>
<gene>
    <name evidence="3" type="ORF">TWF718_002495</name>
</gene>
<keyword evidence="4" id="KW-1185">Reference proteome</keyword>
<comment type="caution">
    <text evidence="3">The sequence shown here is derived from an EMBL/GenBank/DDBJ whole genome shotgun (WGS) entry which is preliminary data.</text>
</comment>
<dbReference type="Pfam" id="PF18271">
    <property type="entry name" value="GH131_N"/>
    <property type="match status" value="1"/>
</dbReference>
<accession>A0AAN8MMI9</accession>
<evidence type="ECO:0000259" key="2">
    <source>
        <dbReference type="Pfam" id="PF18271"/>
    </source>
</evidence>
<dbReference type="PANTHER" id="PTHR34612">
    <property type="entry name" value="GH131_N DOMAIN-CONTAINING PROTEIN"/>
    <property type="match status" value="1"/>
</dbReference>
<dbReference type="EMBL" id="JAVHNR010000010">
    <property type="protein sequence ID" value="KAK6331958.1"/>
    <property type="molecule type" value="Genomic_DNA"/>
</dbReference>
<dbReference type="AlphaFoldDB" id="A0AAN8MMI9"/>
<feature type="signal peptide" evidence="1">
    <location>
        <begin position="1"/>
        <end position="16"/>
    </location>
</feature>
<proteinExistence type="predicted"/>
<sequence length="331" mass="36165">MKSIISAVLFTAVAQAVPTNTKTTTEIGVNPIVFDGRIPPLFRAAKFDSYATSPYNAEYVLGGKYWMLWRITHISSSYTIILTSVTSIEEPWSKVIQFPNIPDSLFDVPLNGKSLIVKINNKSIFAPGGPQNAQTGFRRSELLPGVNSGNDATNNGVTAHHFSIRTDPTRPLNYTHEYQPVFIETQDYSSHVWQLKTGTPFAESWPLADAKTLRLYSSSTSSAPSELLNVPFTEDEWHNFAVESDWDNDLITIYYSTGLSPLAKVVGPVSNDASGKGQFHIGLLKLPTGPAGINVVKEGYQSKRPNEGLTYGGIFIEDTSAGSVTLEPVSA</sequence>
<keyword evidence="1" id="KW-0732">Signal</keyword>
<dbReference type="PANTHER" id="PTHR34612:SF2">
    <property type="entry name" value="GLYCOSIDE HYDROLASE 131 CATALYTIC N-TERMINAL DOMAIN-CONTAINING PROTEIN"/>
    <property type="match status" value="1"/>
</dbReference>